<name>A0A062XY49_9BACT</name>
<evidence type="ECO:0000313" key="3">
    <source>
        <dbReference type="EMBL" id="KDA53056.1"/>
    </source>
</evidence>
<reference evidence="2" key="2">
    <citation type="journal article" date="2020" name="mSystems">
        <title>Genome- and Community-Level Interaction Insights into Carbon Utilization and Element Cycling Functions of Hydrothermarchaeota in Hydrothermal Sediment.</title>
        <authorList>
            <person name="Zhou Z."/>
            <person name="Liu Y."/>
            <person name="Xu W."/>
            <person name="Pan J."/>
            <person name="Luo Z.H."/>
            <person name="Li M."/>
        </authorList>
    </citation>
    <scope>NUCLEOTIDE SEQUENCE [LARGE SCALE GENOMIC DNA]</scope>
    <source>
        <strain evidence="2">SpSt-299</strain>
    </source>
</reference>
<dbReference type="AlphaFoldDB" id="A0A062XY49"/>
<dbReference type="Gene3D" id="3.30.420.10">
    <property type="entry name" value="Ribonuclease H-like superfamily/Ribonuclease H"/>
    <property type="match status" value="1"/>
</dbReference>
<dbReference type="GO" id="GO:0004386">
    <property type="term" value="F:helicase activity"/>
    <property type="evidence" value="ECO:0007669"/>
    <property type="project" value="UniProtKB-KW"/>
</dbReference>
<keyword evidence="2" id="KW-0547">Nucleotide-binding</keyword>
<dbReference type="InterPro" id="IPR012337">
    <property type="entry name" value="RNaseH-like_sf"/>
</dbReference>
<accession>A0A062XY49</accession>
<evidence type="ECO:0000313" key="2">
    <source>
        <dbReference type="EMBL" id="HET47314.1"/>
    </source>
</evidence>
<dbReference type="GO" id="GO:0003676">
    <property type="term" value="F:nucleic acid binding"/>
    <property type="evidence" value="ECO:0007669"/>
    <property type="project" value="InterPro"/>
</dbReference>
<keyword evidence="2" id="KW-0347">Helicase</keyword>
<dbReference type="STRING" id="1312852.EG19_08045"/>
<protein>
    <submittedName>
        <fullName evidence="2">Helicase</fullName>
    </submittedName>
</protein>
<comment type="caution">
    <text evidence="3">The sequence shown here is derived from an EMBL/GenBank/DDBJ whole genome shotgun (WGS) entry which is preliminary data.</text>
</comment>
<gene>
    <name evidence="3" type="ORF">EG19_08045</name>
    <name evidence="2" type="ORF">ENQ31_04040</name>
</gene>
<keyword evidence="2" id="KW-0378">Hydrolase</keyword>
<dbReference type="EMBL" id="JMFG01000035">
    <property type="protein sequence ID" value="KDA53056.1"/>
    <property type="molecule type" value="Genomic_DNA"/>
</dbReference>
<evidence type="ECO:0000313" key="4">
    <source>
        <dbReference type="Proteomes" id="UP000027284"/>
    </source>
</evidence>
<dbReference type="Pfam" id="PF13482">
    <property type="entry name" value="RNase_H_2"/>
    <property type="match status" value="1"/>
</dbReference>
<dbReference type="Proteomes" id="UP000027284">
    <property type="component" value="Unassembled WGS sequence"/>
</dbReference>
<dbReference type="InterPro" id="IPR036397">
    <property type="entry name" value="RNaseH_sf"/>
</dbReference>
<reference evidence="3 4" key="1">
    <citation type="submission" date="2014-04" db="EMBL/GenBank/DDBJ databases">
        <title>The Genome Sequence of Thermoanaerobaculum aquaticum MP-01, The First Cultivated Group 23 Acidobacterium.</title>
        <authorList>
            <person name="Stamps B.W."/>
            <person name="Losey N.A."/>
            <person name="Lawson P.A."/>
            <person name="Stevenson B.S."/>
        </authorList>
    </citation>
    <scope>NUCLEOTIDE SEQUENCE [LARGE SCALE GENOMIC DNA]</scope>
    <source>
        <strain evidence="3 4">MP-01</strain>
    </source>
</reference>
<dbReference type="InterPro" id="IPR038720">
    <property type="entry name" value="YprB_RNase_H-like_dom"/>
</dbReference>
<dbReference type="EMBL" id="DSMR01000291">
    <property type="protein sequence ID" value="HET47314.1"/>
    <property type="molecule type" value="Genomic_DNA"/>
</dbReference>
<keyword evidence="4" id="KW-1185">Reference proteome</keyword>
<feature type="domain" description="YprB ribonuclease H-like" evidence="1">
    <location>
        <begin position="72"/>
        <end position="176"/>
    </location>
</feature>
<keyword evidence="2" id="KW-0067">ATP-binding</keyword>
<dbReference type="SUPFAM" id="SSF53098">
    <property type="entry name" value="Ribonuclease H-like"/>
    <property type="match status" value="1"/>
</dbReference>
<evidence type="ECO:0000259" key="1">
    <source>
        <dbReference type="Pfam" id="PF13482"/>
    </source>
</evidence>
<sequence>MSGNQETWDGQLGLFEDPSLREAPVGRPVLVFDLETQKSFEEVAGRNTRQLGMSVGVVYSFADDRFHVFYENEVHRLIDTLANAELVVGYNLLSFDYEVLRGYGEFPKGTPHTLDIMVELQQKLSFRPKLESVVQATLGEGKIGDGLQALRWYREGRLDEIAKYCQEDVRLTRDLYLYGKRNRHVLVARYSGSPIKVEVDW</sequence>
<proteinExistence type="predicted"/>
<organism evidence="3 4">
    <name type="scientific">Thermoanaerobaculum aquaticum</name>
    <dbReference type="NCBI Taxonomy" id="1312852"/>
    <lineage>
        <taxon>Bacteria</taxon>
        <taxon>Pseudomonadati</taxon>
        <taxon>Acidobacteriota</taxon>
        <taxon>Thermoanaerobaculia</taxon>
        <taxon>Thermoanaerobaculales</taxon>
        <taxon>Thermoanaerobaculaceae</taxon>
        <taxon>Thermoanaerobaculum</taxon>
    </lineage>
</organism>